<dbReference type="PROSITE" id="PS00800">
    <property type="entry name" value="PECTINESTERASE_1"/>
    <property type="match status" value="1"/>
</dbReference>
<comment type="pathway">
    <text evidence="4">Glycan metabolism; pectin degradation; 2-dehydro-3-deoxy-D-gluconate from pectin: step 1/5.</text>
</comment>
<evidence type="ECO:0000313" key="6">
    <source>
        <dbReference type="EMBL" id="MCW3785944.1"/>
    </source>
</evidence>
<dbReference type="EC" id="3.1.1.11" evidence="4"/>
<gene>
    <name evidence="6" type="ORF">OM075_05665</name>
</gene>
<evidence type="ECO:0000256" key="2">
    <source>
        <dbReference type="ARBA" id="ARBA00022801"/>
    </source>
</evidence>
<name>A0AAE3M2L2_9BACT</name>
<dbReference type="PANTHER" id="PTHR31321:SF57">
    <property type="entry name" value="PECTINESTERASE 53-RELATED"/>
    <property type="match status" value="1"/>
</dbReference>
<evidence type="ECO:0000256" key="3">
    <source>
        <dbReference type="ARBA" id="ARBA00023085"/>
    </source>
</evidence>
<dbReference type="Pfam" id="PF01095">
    <property type="entry name" value="Pectinesterase"/>
    <property type="match status" value="1"/>
</dbReference>
<evidence type="ECO:0000259" key="5">
    <source>
        <dbReference type="Pfam" id="PF01095"/>
    </source>
</evidence>
<dbReference type="InterPro" id="IPR012334">
    <property type="entry name" value="Pectin_lyas_fold"/>
</dbReference>
<evidence type="ECO:0000256" key="1">
    <source>
        <dbReference type="ARBA" id="ARBA00008891"/>
    </source>
</evidence>
<evidence type="ECO:0000256" key="4">
    <source>
        <dbReference type="RuleBase" id="RU000589"/>
    </source>
</evidence>
<keyword evidence="3 4" id="KW-0063">Aspartyl esterase</keyword>
<dbReference type="GO" id="GO:0042545">
    <property type="term" value="P:cell wall modification"/>
    <property type="evidence" value="ECO:0007669"/>
    <property type="project" value="UniProtKB-UniRule"/>
</dbReference>
<dbReference type="RefSeq" id="WP_301189516.1">
    <property type="nucleotide sequence ID" value="NZ_JAPDPJ010000008.1"/>
</dbReference>
<dbReference type="EMBL" id="JAPDPJ010000008">
    <property type="protein sequence ID" value="MCW3785944.1"/>
    <property type="molecule type" value="Genomic_DNA"/>
</dbReference>
<feature type="domain" description="Pectinesterase catalytic" evidence="5">
    <location>
        <begin position="28"/>
        <end position="203"/>
    </location>
</feature>
<dbReference type="InterPro" id="IPR000070">
    <property type="entry name" value="Pectinesterase_cat"/>
</dbReference>
<reference evidence="6" key="1">
    <citation type="submission" date="2022-10" db="EMBL/GenBank/DDBJ databases">
        <authorList>
            <person name="Yu W.X."/>
        </authorList>
    </citation>
    <scope>NUCLEOTIDE SEQUENCE</scope>
    <source>
        <strain evidence="6">AAT</strain>
    </source>
</reference>
<organism evidence="6 7">
    <name type="scientific">Plebeiibacterium sediminum</name>
    <dbReference type="NCBI Taxonomy" id="2992112"/>
    <lineage>
        <taxon>Bacteria</taxon>
        <taxon>Pseudomonadati</taxon>
        <taxon>Bacteroidota</taxon>
        <taxon>Bacteroidia</taxon>
        <taxon>Marinilabiliales</taxon>
        <taxon>Marinilabiliaceae</taxon>
        <taxon>Plebeiibacterium</taxon>
    </lineage>
</organism>
<dbReference type="InterPro" id="IPR018040">
    <property type="entry name" value="Pectinesterase_Tyr_AS"/>
</dbReference>
<dbReference type="Gene3D" id="2.160.20.10">
    <property type="entry name" value="Single-stranded right-handed beta-helix, Pectin lyase-like"/>
    <property type="match status" value="1"/>
</dbReference>
<dbReference type="PANTHER" id="PTHR31321">
    <property type="entry name" value="ACYL-COA THIOESTER HYDROLASE YBHC-RELATED"/>
    <property type="match status" value="1"/>
</dbReference>
<comment type="similarity">
    <text evidence="1">Belongs to the pectinesterase family.</text>
</comment>
<keyword evidence="2 4" id="KW-0378">Hydrolase</keyword>
<sequence length="416" mass="47474">MNSFKNIFTVALFSFVVSFTLKANIYRDITVAQDGSGDVKTITEAINKIPSDNFQRYVIYVKNGVYNEKIRIEKDYLTIKGESRDKTVIQFNQLKNDWIAKKDYEGPAVVNIHADDVIIENLTLKNTMPKVGPTAYVIYGTGTRTIIQNCDILNNGANTVTLVDDNTGMYYLNNCLIEGTVDFMKAMGWCYINNCQFFQKEAIASLWHAGINNPNQKMVINNSTFDGVEHFFIGRHHYDAQMFVLNCHFTEKLADLALYRKTYDKKPEKNKPYIFGDRHYYYNCKRDGGNYEWLNNNLSEFSSKIKADDMTSSWTFDNQWKPEYQSTPKITDYKITDKNIMISFDQPITVRGNVILETSTGKKLVFSKGKGRQILSFIPDQSCTKSDLKSGFKLISGELASTSASCTTPLFKSSIK</sequence>
<dbReference type="GO" id="GO:0030599">
    <property type="term" value="F:pectinesterase activity"/>
    <property type="evidence" value="ECO:0007669"/>
    <property type="project" value="UniProtKB-UniRule"/>
</dbReference>
<protein>
    <recommendedName>
        <fullName evidence="4">Pectinesterase</fullName>
        <ecNumber evidence="4">3.1.1.11</ecNumber>
    </recommendedName>
</protein>
<dbReference type="InterPro" id="IPR011050">
    <property type="entry name" value="Pectin_lyase_fold/virulence"/>
</dbReference>
<dbReference type="SUPFAM" id="SSF51126">
    <property type="entry name" value="Pectin lyase-like"/>
    <property type="match status" value="1"/>
</dbReference>
<dbReference type="AlphaFoldDB" id="A0AAE3M2L2"/>
<keyword evidence="7" id="KW-1185">Reference proteome</keyword>
<dbReference type="Proteomes" id="UP001209229">
    <property type="component" value="Unassembled WGS sequence"/>
</dbReference>
<accession>A0AAE3M2L2</accession>
<dbReference type="GO" id="GO:0045490">
    <property type="term" value="P:pectin catabolic process"/>
    <property type="evidence" value="ECO:0007669"/>
    <property type="project" value="UniProtKB-UniRule"/>
</dbReference>
<comment type="caution">
    <text evidence="6">The sequence shown here is derived from an EMBL/GenBank/DDBJ whole genome shotgun (WGS) entry which is preliminary data.</text>
</comment>
<comment type="catalytic activity">
    <reaction evidence="4">
        <text>[(1-&gt;4)-alpha-D-galacturonosyl methyl ester](n) + n H2O = [(1-&gt;4)-alpha-D-galacturonosyl](n) + n methanol + n H(+)</text>
        <dbReference type="Rhea" id="RHEA:22380"/>
        <dbReference type="Rhea" id="RHEA-COMP:14570"/>
        <dbReference type="Rhea" id="RHEA-COMP:14573"/>
        <dbReference type="ChEBI" id="CHEBI:15377"/>
        <dbReference type="ChEBI" id="CHEBI:15378"/>
        <dbReference type="ChEBI" id="CHEBI:17790"/>
        <dbReference type="ChEBI" id="CHEBI:140522"/>
        <dbReference type="ChEBI" id="CHEBI:140523"/>
        <dbReference type="EC" id="3.1.1.11"/>
    </reaction>
</comment>
<proteinExistence type="inferred from homology"/>
<evidence type="ECO:0000313" key="7">
    <source>
        <dbReference type="Proteomes" id="UP001209229"/>
    </source>
</evidence>